<keyword evidence="3" id="KW-0418">Kinase</keyword>
<dbReference type="PANTHER" id="PTHR37419">
    <property type="entry name" value="SERINE/THREONINE-PROTEIN KINASE TOXIN HIPA"/>
    <property type="match status" value="1"/>
</dbReference>
<comment type="similarity">
    <text evidence="1">Belongs to the HipA Ser/Thr kinase family.</text>
</comment>
<dbReference type="EMBL" id="BTPD01000005">
    <property type="protein sequence ID" value="GMQ29173.1"/>
    <property type="molecule type" value="Genomic_DNA"/>
</dbReference>
<dbReference type="InterPro" id="IPR012893">
    <property type="entry name" value="HipA-like_C"/>
</dbReference>
<gene>
    <name evidence="5" type="ORF">Aconfl_18160</name>
</gene>
<dbReference type="RefSeq" id="WP_338223896.1">
    <property type="nucleotide sequence ID" value="NZ_BTPD01000005.1"/>
</dbReference>
<evidence type="ECO:0000256" key="1">
    <source>
        <dbReference type="ARBA" id="ARBA00010164"/>
    </source>
</evidence>
<comment type="caution">
    <text evidence="5">The sequence shown here is derived from an EMBL/GenBank/DDBJ whole genome shotgun (WGS) entry which is preliminary data.</text>
</comment>
<keyword evidence="2" id="KW-0808">Transferase</keyword>
<evidence type="ECO:0000259" key="4">
    <source>
        <dbReference type="Pfam" id="PF07804"/>
    </source>
</evidence>
<dbReference type="Proteomes" id="UP001338309">
    <property type="component" value="Unassembled WGS sequence"/>
</dbReference>
<organism evidence="5 6">
    <name type="scientific">Algoriphagus confluentis</name>
    <dbReference type="NCBI Taxonomy" id="1697556"/>
    <lineage>
        <taxon>Bacteria</taxon>
        <taxon>Pseudomonadati</taxon>
        <taxon>Bacteroidota</taxon>
        <taxon>Cytophagia</taxon>
        <taxon>Cytophagales</taxon>
        <taxon>Cyclobacteriaceae</taxon>
        <taxon>Algoriphagus</taxon>
    </lineage>
</organism>
<feature type="domain" description="HipA-like C-terminal" evidence="4">
    <location>
        <begin position="54"/>
        <end position="278"/>
    </location>
</feature>
<keyword evidence="6" id="KW-1185">Reference proteome</keyword>
<accession>A0ABQ6PMH6</accession>
<dbReference type="InterPro" id="IPR052028">
    <property type="entry name" value="HipA_Ser/Thr_kinase"/>
</dbReference>
<dbReference type="PANTHER" id="PTHR37419:SF1">
    <property type="entry name" value="SERINE_THREONINE-PROTEIN KINASE TOXIN HIPA"/>
    <property type="match status" value="1"/>
</dbReference>
<reference evidence="5 6" key="1">
    <citation type="submission" date="2023-08" db="EMBL/GenBank/DDBJ databases">
        <title>Draft genome sequence of Algoriphagus confluentis.</title>
        <authorList>
            <person name="Takatani N."/>
            <person name="Hosokawa M."/>
            <person name="Sawabe T."/>
        </authorList>
    </citation>
    <scope>NUCLEOTIDE SEQUENCE [LARGE SCALE GENOMIC DNA]</scope>
    <source>
        <strain evidence="5 6">NBRC 111222</strain>
    </source>
</reference>
<evidence type="ECO:0000313" key="5">
    <source>
        <dbReference type="EMBL" id="GMQ29173.1"/>
    </source>
</evidence>
<evidence type="ECO:0000256" key="3">
    <source>
        <dbReference type="ARBA" id="ARBA00022777"/>
    </source>
</evidence>
<dbReference type="Gene3D" id="1.10.1070.20">
    <property type="match status" value="1"/>
</dbReference>
<protein>
    <submittedName>
        <fullName evidence="5">HipA domain-containing protein</fullName>
    </submittedName>
</protein>
<sequence length="308" mass="35382">MSNCIFCYQKVEDQSLYHANCCKKFFGTKTLPELQLDKTLLNQLAIQTVNRRIAVTGVQPKLSVNLSKEVGKNRLTLVGLWGQYILKPQHEEFPYMPETEDLTTHLAGLFKIRTSEHALIPTSEGKLAYITKRFDREKGKKIHVEDLCQISGFLTEQKYKSSYEKAGKLISTYCTNKGLDTLNFFELVLFCYLTGNNDMHLKNFTLIHHPDRTVSLSPAYDLLNINLIFPADAEELALTLNGKKRRITKKDFDKFAASLNLPEKAVSNSYSKFINATEKVEKVILSSFLPEEMKMRYLEIWKSKISQF</sequence>
<evidence type="ECO:0000256" key="2">
    <source>
        <dbReference type="ARBA" id="ARBA00022679"/>
    </source>
</evidence>
<proteinExistence type="inferred from homology"/>
<dbReference type="Pfam" id="PF07804">
    <property type="entry name" value="HipA_C"/>
    <property type="match status" value="1"/>
</dbReference>
<evidence type="ECO:0000313" key="6">
    <source>
        <dbReference type="Proteomes" id="UP001338309"/>
    </source>
</evidence>
<name>A0ABQ6PMH6_9BACT</name>